<keyword evidence="2" id="KW-1185">Reference proteome</keyword>
<dbReference type="OrthoDB" id="3923199at2759"/>
<dbReference type="EMBL" id="MU005986">
    <property type="protein sequence ID" value="KAF2860003.1"/>
    <property type="molecule type" value="Genomic_DNA"/>
</dbReference>
<dbReference type="Gene3D" id="2.120.10.70">
    <property type="entry name" value="Fucose-specific lectin"/>
    <property type="match status" value="1"/>
</dbReference>
<evidence type="ECO:0000313" key="2">
    <source>
        <dbReference type="Proteomes" id="UP000799421"/>
    </source>
</evidence>
<dbReference type="Proteomes" id="UP000799421">
    <property type="component" value="Unassembled WGS sequence"/>
</dbReference>
<proteinExistence type="predicted"/>
<sequence length="334" mass="36896">MGGSGIGFASMPFGGIMKNSSQTLANIYYQADNNIDIQVRQLLSNGSWTYKKLPVQYDARLRTPLDAVATVDNNGIVTWNTFMVNYANRPYHHVYQDGGESGWGIIIDVAGYDTLKPPGVYTEGSTPIRACTFHYGEKMSDQSRYNTDGIMVWYASNETLFEEWTYKNYTWEHSKQWSVPSVQAGVGCYSDPADSLAHVMFISSKSAFEFWSIDKNADKPKWRKCPFNALMSAGERFLHNDGEVFYLVDGQNRVLAREVKDAWVCEKEKVVGEPVVIGTALTGTRLGAASVRDGGNGNGMDKGPVVLFQGADGSMLGFERGNGTWDGGVDVLEC</sequence>
<reference evidence="1" key="1">
    <citation type="journal article" date="2020" name="Stud. Mycol.">
        <title>101 Dothideomycetes genomes: a test case for predicting lifestyles and emergence of pathogens.</title>
        <authorList>
            <person name="Haridas S."/>
            <person name="Albert R."/>
            <person name="Binder M."/>
            <person name="Bloem J."/>
            <person name="Labutti K."/>
            <person name="Salamov A."/>
            <person name="Andreopoulos B."/>
            <person name="Baker S."/>
            <person name="Barry K."/>
            <person name="Bills G."/>
            <person name="Bluhm B."/>
            <person name="Cannon C."/>
            <person name="Castanera R."/>
            <person name="Culley D."/>
            <person name="Daum C."/>
            <person name="Ezra D."/>
            <person name="Gonzalez J."/>
            <person name="Henrissat B."/>
            <person name="Kuo A."/>
            <person name="Liang C."/>
            <person name="Lipzen A."/>
            <person name="Lutzoni F."/>
            <person name="Magnuson J."/>
            <person name="Mondo S."/>
            <person name="Nolan M."/>
            <person name="Ohm R."/>
            <person name="Pangilinan J."/>
            <person name="Park H.-J."/>
            <person name="Ramirez L."/>
            <person name="Alfaro M."/>
            <person name="Sun H."/>
            <person name="Tritt A."/>
            <person name="Yoshinaga Y."/>
            <person name="Zwiers L.-H."/>
            <person name="Turgeon B."/>
            <person name="Goodwin S."/>
            <person name="Spatafora J."/>
            <person name="Crous P."/>
            <person name="Grigoriev I."/>
        </authorList>
    </citation>
    <scope>NUCLEOTIDE SEQUENCE</scope>
    <source>
        <strain evidence="1">CBS 480.64</strain>
    </source>
</reference>
<organism evidence="1 2">
    <name type="scientific">Piedraia hortae CBS 480.64</name>
    <dbReference type="NCBI Taxonomy" id="1314780"/>
    <lineage>
        <taxon>Eukaryota</taxon>
        <taxon>Fungi</taxon>
        <taxon>Dikarya</taxon>
        <taxon>Ascomycota</taxon>
        <taxon>Pezizomycotina</taxon>
        <taxon>Dothideomycetes</taxon>
        <taxon>Dothideomycetidae</taxon>
        <taxon>Capnodiales</taxon>
        <taxon>Piedraiaceae</taxon>
        <taxon>Piedraia</taxon>
    </lineage>
</organism>
<name>A0A6A7BY25_9PEZI</name>
<gene>
    <name evidence="1" type="ORF">K470DRAFT_271101</name>
</gene>
<accession>A0A6A7BY25</accession>
<protein>
    <recommendedName>
        <fullName evidence="3">Fucose-specific lectin</fullName>
    </recommendedName>
</protein>
<dbReference type="AlphaFoldDB" id="A0A6A7BY25"/>
<evidence type="ECO:0008006" key="3">
    <source>
        <dbReference type="Google" id="ProtNLM"/>
    </source>
</evidence>
<evidence type="ECO:0000313" key="1">
    <source>
        <dbReference type="EMBL" id="KAF2860003.1"/>
    </source>
</evidence>